<dbReference type="Proteomes" id="UP000815325">
    <property type="component" value="Unassembled WGS sequence"/>
</dbReference>
<dbReference type="CDD" id="cd20289">
    <property type="entry name" value="cupin_ADO"/>
    <property type="match status" value="1"/>
</dbReference>
<comment type="similarity">
    <text evidence="1">Belongs to the cysteine dioxygenase family.</text>
</comment>
<dbReference type="InterPro" id="IPR014710">
    <property type="entry name" value="RmlC-like_jellyroll"/>
</dbReference>
<evidence type="ECO:0000313" key="8">
    <source>
        <dbReference type="Proteomes" id="UP000815325"/>
    </source>
</evidence>
<dbReference type="EC" id="1.13.11.20" evidence="2"/>
<keyword evidence="4" id="KW-0560">Oxidoreductase</keyword>
<evidence type="ECO:0000256" key="5">
    <source>
        <dbReference type="ARBA" id="ARBA00023004"/>
    </source>
</evidence>
<keyword evidence="5" id="KW-0408">Iron</keyword>
<evidence type="ECO:0000313" key="7">
    <source>
        <dbReference type="EMBL" id="KAF5826051.1"/>
    </source>
</evidence>
<accession>A0ABQ7FUG5</accession>
<dbReference type="PANTHER" id="PTHR22966">
    <property type="entry name" value="2-AMINOETHANETHIOL DIOXYGENASE"/>
    <property type="match status" value="1"/>
</dbReference>
<dbReference type="Pfam" id="PF07847">
    <property type="entry name" value="PCO_ADO"/>
    <property type="match status" value="1"/>
</dbReference>
<reference evidence="7" key="1">
    <citation type="submission" date="2017-08" db="EMBL/GenBank/DDBJ databases">
        <authorList>
            <person name="Polle J.E."/>
            <person name="Barry K."/>
            <person name="Cushman J."/>
            <person name="Schmutz J."/>
            <person name="Tran D."/>
            <person name="Hathwaick L.T."/>
            <person name="Yim W.C."/>
            <person name="Jenkins J."/>
            <person name="Mckie-Krisberg Z.M."/>
            <person name="Prochnik S."/>
            <person name="Lindquist E."/>
            <person name="Dockter R.B."/>
            <person name="Adam C."/>
            <person name="Molina H."/>
            <person name="Bunkerborg J."/>
            <person name="Jin E."/>
            <person name="Buchheim M."/>
            <person name="Magnuson J."/>
        </authorList>
    </citation>
    <scope>NUCLEOTIDE SEQUENCE</scope>
    <source>
        <strain evidence="7">CCAP 19/18</strain>
    </source>
</reference>
<comment type="catalytic activity">
    <reaction evidence="6">
        <text>L-cysteine + O2 = 3-sulfino-L-alanine + H(+)</text>
        <dbReference type="Rhea" id="RHEA:20441"/>
        <dbReference type="ChEBI" id="CHEBI:15378"/>
        <dbReference type="ChEBI" id="CHEBI:15379"/>
        <dbReference type="ChEBI" id="CHEBI:35235"/>
        <dbReference type="ChEBI" id="CHEBI:61085"/>
        <dbReference type="EC" id="1.13.11.20"/>
    </reaction>
    <physiologicalReaction direction="left-to-right" evidence="6">
        <dbReference type="Rhea" id="RHEA:20442"/>
    </physiologicalReaction>
</comment>
<dbReference type="SUPFAM" id="SSF51182">
    <property type="entry name" value="RmlC-like cupins"/>
    <property type="match status" value="1"/>
</dbReference>
<dbReference type="EMBL" id="MU071441">
    <property type="protein sequence ID" value="KAF5826051.1"/>
    <property type="molecule type" value="Genomic_DNA"/>
</dbReference>
<sequence length="223" mass="24694">MADKHTLAMCRGKVSYQHIYEDPEMTLGIFLLPANASIPLHDHPGMTVISRLLFGTMQIKAYDLVDVNPGTEQHGLQGSGTFMQGAWQWPFDIGQQRRHVAQLKLDTTISAKTQGDPLVLHPRSCNLHVFQAATPCAMLDLLTPPYEPGNGRDCTYYREMSTLPPQEPAGTGAVGNGHSKQAHTLVELEVRLCALVFIFFNGESDLKAAMPRTANERAKGRYY</sequence>
<gene>
    <name evidence="7" type="ORF">DUNSADRAFT_5205</name>
</gene>
<comment type="caution">
    <text evidence="7">The sequence shown here is derived from an EMBL/GenBank/DDBJ whole genome shotgun (WGS) entry which is preliminary data.</text>
</comment>
<evidence type="ECO:0000256" key="4">
    <source>
        <dbReference type="ARBA" id="ARBA00023002"/>
    </source>
</evidence>
<dbReference type="Gene3D" id="2.60.120.10">
    <property type="entry name" value="Jelly Rolls"/>
    <property type="match status" value="1"/>
</dbReference>
<dbReference type="PANTHER" id="PTHR22966:SF61">
    <property type="entry name" value="2-AMINOETHANETHIOL DIOXYGENASE"/>
    <property type="match status" value="1"/>
</dbReference>
<proteinExistence type="inferred from homology"/>
<keyword evidence="3" id="KW-0479">Metal-binding</keyword>
<evidence type="ECO:0000256" key="2">
    <source>
        <dbReference type="ARBA" id="ARBA00013133"/>
    </source>
</evidence>
<evidence type="ECO:0000256" key="1">
    <source>
        <dbReference type="ARBA" id="ARBA00006622"/>
    </source>
</evidence>
<dbReference type="InterPro" id="IPR011051">
    <property type="entry name" value="RmlC_Cupin_sf"/>
</dbReference>
<name>A0ABQ7FUG5_DUNSA</name>
<organism evidence="7 8">
    <name type="scientific">Dunaliella salina</name>
    <name type="common">Green alga</name>
    <name type="synonym">Protococcus salinus</name>
    <dbReference type="NCBI Taxonomy" id="3046"/>
    <lineage>
        <taxon>Eukaryota</taxon>
        <taxon>Viridiplantae</taxon>
        <taxon>Chlorophyta</taxon>
        <taxon>core chlorophytes</taxon>
        <taxon>Chlorophyceae</taxon>
        <taxon>CS clade</taxon>
        <taxon>Chlamydomonadales</taxon>
        <taxon>Dunaliellaceae</taxon>
        <taxon>Dunaliella</taxon>
    </lineage>
</organism>
<protein>
    <recommendedName>
        <fullName evidence="2">cysteine dioxygenase</fullName>
        <ecNumber evidence="2">1.13.11.20</ecNumber>
    </recommendedName>
</protein>
<evidence type="ECO:0000256" key="3">
    <source>
        <dbReference type="ARBA" id="ARBA00022723"/>
    </source>
</evidence>
<keyword evidence="8" id="KW-1185">Reference proteome</keyword>
<evidence type="ECO:0000256" key="6">
    <source>
        <dbReference type="ARBA" id="ARBA00024284"/>
    </source>
</evidence>
<dbReference type="InterPro" id="IPR012864">
    <property type="entry name" value="PCO/ADO"/>
</dbReference>